<keyword evidence="5" id="KW-0511">Multifunctional enzyme</keyword>
<feature type="region of interest" description="Disordered" evidence="8">
    <location>
        <begin position="606"/>
        <end position="721"/>
    </location>
</feature>
<keyword evidence="1 11" id="KW-0121">Carboxypeptidase</keyword>
<feature type="compositionally biased region" description="Pro residues" evidence="8">
    <location>
        <begin position="652"/>
        <end position="668"/>
    </location>
</feature>
<dbReference type="InterPro" id="IPR036950">
    <property type="entry name" value="PBP_transglycosylase"/>
</dbReference>
<evidence type="ECO:0000313" key="11">
    <source>
        <dbReference type="EMBL" id="SHE59262.1"/>
    </source>
</evidence>
<evidence type="ECO:0000259" key="10">
    <source>
        <dbReference type="Pfam" id="PF00912"/>
    </source>
</evidence>
<evidence type="ECO:0000256" key="2">
    <source>
        <dbReference type="ARBA" id="ARBA00022670"/>
    </source>
</evidence>
<dbReference type="InterPro" id="IPR001264">
    <property type="entry name" value="Glyco_trans_51"/>
</dbReference>
<dbReference type="GO" id="GO:0009252">
    <property type="term" value="P:peptidoglycan biosynthetic process"/>
    <property type="evidence" value="ECO:0007669"/>
    <property type="project" value="TreeGrafter"/>
</dbReference>
<evidence type="ECO:0000256" key="1">
    <source>
        <dbReference type="ARBA" id="ARBA00022645"/>
    </source>
</evidence>
<dbReference type="STRING" id="2017.SAMN05444320_101520"/>
<evidence type="ECO:0000256" key="8">
    <source>
        <dbReference type="SAM" id="MobiDB-lite"/>
    </source>
</evidence>
<evidence type="ECO:0000256" key="4">
    <source>
        <dbReference type="ARBA" id="ARBA00022679"/>
    </source>
</evidence>
<dbReference type="OrthoDB" id="9766909at2"/>
<keyword evidence="9" id="KW-1133">Transmembrane helix</keyword>
<dbReference type="PANTHER" id="PTHR32282:SF34">
    <property type="entry name" value="PENICILLIN-BINDING PROTEIN 1A"/>
    <property type="match status" value="1"/>
</dbReference>
<evidence type="ECO:0000313" key="12">
    <source>
        <dbReference type="Proteomes" id="UP000184501"/>
    </source>
</evidence>
<reference evidence="11 12" key="1">
    <citation type="submission" date="2016-11" db="EMBL/GenBank/DDBJ databases">
        <authorList>
            <person name="Jaros S."/>
            <person name="Januszkiewicz K."/>
            <person name="Wedrychowicz H."/>
        </authorList>
    </citation>
    <scope>NUCLEOTIDE SEQUENCE [LARGE SCALE GENOMIC DNA]</scope>
    <source>
        <strain evidence="11 12">DSM 44523</strain>
    </source>
</reference>
<evidence type="ECO:0000256" key="3">
    <source>
        <dbReference type="ARBA" id="ARBA00022676"/>
    </source>
</evidence>
<keyword evidence="4" id="KW-0808">Transferase</keyword>
<dbReference type="InterPro" id="IPR012338">
    <property type="entry name" value="Beta-lactam/transpept-like"/>
</dbReference>
<accession>A0A1M4UR96</accession>
<comment type="catalytic activity">
    <reaction evidence="7">
        <text>[GlcNAc-(1-&gt;4)-Mur2Ac(oyl-L-Ala-gamma-D-Glu-L-Lys-D-Ala-D-Ala)](n)-di-trans,octa-cis-undecaprenyl diphosphate + beta-D-GlcNAc-(1-&gt;4)-Mur2Ac(oyl-L-Ala-gamma-D-Glu-L-Lys-D-Ala-D-Ala)-di-trans,octa-cis-undecaprenyl diphosphate = [GlcNAc-(1-&gt;4)-Mur2Ac(oyl-L-Ala-gamma-D-Glu-L-Lys-D-Ala-D-Ala)](n+1)-di-trans,octa-cis-undecaprenyl diphosphate + di-trans,octa-cis-undecaprenyl diphosphate + H(+)</text>
        <dbReference type="Rhea" id="RHEA:23708"/>
        <dbReference type="Rhea" id="RHEA-COMP:9602"/>
        <dbReference type="Rhea" id="RHEA-COMP:9603"/>
        <dbReference type="ChEBI" id="CHEBI:15378"/>
        <dbReference type="ChEBI" id="CHEBI:58405"/>
        <dbReference type="ChEBI" id="CHEBI:60033"/>
        <dbReference type="ChEBI" id="CHEBI:78435"/>
        <dbReference type="EC" id="2.4.99.28"/>
    </reaction>
</comment>
<feature type="transmembrane region" description="Helical" evidence="9">
    <location>
        <begin position="25"/>
        <end position="52"/>
    </location>
</feature>
<keyword evidence="2" id="KW-0645">Protease</keyword>
<dbReference type="Pfam" id="PF00912">
    <property type="entry name" value="Transgly"/>
    <property type="match status" value="1"/>
</dbReference>
<feature type="compositionally biased region" description="Pro residues" evidence="8">
    <location>
        <begin position="675"/>
        <end position="687"/>
    </location>
</feature>
<keyword evidence="12" id="KW-1185">Reference proteome</keyword>
<dbReference type="InterPro" id="IPR050396">
    <property type="entry name" value="Glycosyltr_51/Transpeptidase"/>
</dbReference>
<dbReference type="RefSeq" id="WP_073479673.1">
    <property type="nucleotide sequence ID" value="NZ_FQVN01000001.1"/>
</dbReference>
<keyword evidence="2" id="KW-0378">Hydrolase</keyword>
<name>A0A1M4UR96_STRHI</name>
<keyword evidence="9" id="KW-0472">Membrane</keyword>
<keyword evidence="9" id="KW-0812">Transmembrane</keyword>
<sequence>MRRVHPSGHSIDVDRRLRRRRRLVLLVRVAGITAFVAVGGLIAAFRLAYALWDVPEPAEIAASQNQTVTLYFSDGKTELARIHPEGGARTLVRFEDIPRSVQNAVLSAENASFWNDEGFSVRGLLGAVYNNIRGDDGGGSTITQQYIKKATGKEDLSITRKLKELVLAKKLTDTHSKQEILTAYLNTIYFGRGANGIQAAAKAYFAKDVRDLDVSEAAVLAGVIQRPTFWDPAVDRENSEQRWNYVMDHMVENGFLKAEERARAKFPTVVAKVAEPGARWHIRTRVLAELEERAQLGLDEAQQHGYRIVTTLDKNAQSAAETATREVMTGQPDYLRTALTAIDPRTGGVAAYHGGSDSSGMDYAQSLQEPGTAFAPFTAVAAAERGQNPARAVGPRSSEGDLVALAKRIGPENVAAAAHAAGVPREVRGRRTIVDPDEQIGVGGGRTAVRPLDLAVAYAALVDGQRSRPHFVDRVLTGSGESRYQFAETRSAGFDIDTRFSANTARVVTSLLEANGARNDIPVPGNTPVAVQAGVLRYGGEGQVAKAWTAGYTPQLATVVWVGADKFQPIKGRYQESGGAEHDINGRREPAVIWSAVMGAYHENRELQPFPAPNPQARPVPTIPQRVPQSPPAKPRSSRTSPTKPRQTEQPPAKPQPESQPQPQPQPQPQSQQPPTKPQPESQPQPTPKQNQSNSPKPSGGENPPTKPGGSSGIPIPGRNN</sequence>
<dbReference type="GO" id="GO:0008955">
    <property type="term" value="F:peptidoglycan glycosyltransferase activity"/>
    <property type="evidence" value="ECO:0007669"/>
    <property type="project" value="UniProtKB-EC"/>
</dbReference>
<feature type="domain" description="Glycosyl transferase family 51" evidence="10">
    <location>
        <begin position="80"/>
        <end position="250"/>
    </location>
</feature>
<dbReference type="GO" id="GO:0006508">
    <property type="term" value="P:proteolysis"/>
    <property type="evidence" value="ECO:0007669"/>
    <property type="project" value="UniProtKB-KW"/>
</dbReference>
<dbReference type="AlphaFoldDB" id="A0A1M4UR96"/>
<dbReference type="Proteomes" id="UP000184501">
    <property type="component" value="Unassembled WGS sequence"/>
</dbReference>
<dbReference type="EMBL" id="FQVN01000001">
    <property type="protein sequence ID" value="SHE59262.1"/>
    <property type="molecule type" value="Genomic_DNA"/>
</dbReference>
<evidence type="ECO:0000256" key="5">
    <source>
        <dbReference type="ARBA" id="ARBA00023268"/>
    </source>
</evidence>
<evidence type="ECO:0000256" key="9">
    <source>
        <dbReference type="SAM" id="Phobius"/>
    </source>
</evidence>
<comment type="catalytic activity">
    <reaction evidence="6">
        <text>Preferential cleavage: (Ac)2-L-Lys-D-Ala-|-D-Ala. Also transpeptidation of peptidyl-alanyl moieties that are N-acyl substituents of D-alanine.</text>
        <dbReference type="EC" id="3.4.16.4"/>
    </reaction>
</comment>
<dbReference type="SUPFAM" id="SSF56601">
    <property type="entry name" value="beta-lactamase/transpeptidase-like"/>
    <property type="match status" value="1"/>
</dbReference>
<dbReference type="SUPFAM" id="SSF53955">
    <property type="entry name" value="Lysozyme-like"/>
    <property type="match status" value="1"/>
</dbReference>
<protein>
    <submittedName>
        <fullName evidence="11">Membrane carboxypeptidase (Penicillin-binding protein)</fullName>
    </submittedName>
</protein>
<organism evidence="11 12">
    <name type="scientific">Streptoalloteichus hindustanus</name>
    <dbReference type="NCBI Taxonomy" id="2017"/>
    <lineage>
        <taxon>Bacteria</taxon>
        <taxon>Bacillati</taxon>
        <taxon>Actinomycetota</taxon>
        <taxon>Actinomycetes</taxon>
        <taxon>Pseudonocardiales</taxon>
        <taxon>Pseudonocardiaceae</taxon>
        <taxon>Streptoalloteichus</taxon>
    </lineage>
</organism>
<dbReference type="Gene3D" id="1.10.3810.10">
    <property type="entry name" value="Biosynthetic peptidoglycan transglycosylase-like"/>
    <property type="match status" value="1"/>
</dbReference>
<feature type="compositionally biased region" description="Pro residues" evidence="8">
    <location>
        <begin position="610"/>
        <end position="622"/>
    </location>
</feature>
<evidence type="ECO:0000256" key="6">
    <source>
        <dbReference type="ARBA" id="ARBA00034000"/>
    </source>
</evidence>
<dbReference type="InterPro" id="IPR023346">
    <property type="entry name" value="Lysozyme-like_dom_sf"/>
</dbReference>
<dbReference type="GO" id="GO:0009002">
    <property type="term" value="F:serine-type D-Ala-D-Ala carboxypeptidase activity"/>
    <property type="evidence" value="ECO:0007669"/>
    <property type="project" value="UniProtKB-EC"/>
</dbReference>
<dbReference type="PANTHER" id="PTHR32282">
    <property type="entry name" value="BINDING PROTEIN TRANSPEPTIDASE, PUTATIVE-RELATED"/>
    <property type="match status" value="1"/>
</dbReference>
<keyword evidence="3" id="KW-0328">Glycosyltransferase</keyword>
<evidence type="ECO:0000256" key="7">
    <source>
        <dbReference type="ARBA" id="ARBA00049902"/>
    </source>
</evidence>
<dbReference type="GO" id="GO:0030288">
    <property type="term" value="C:outer membrane-bounded periplasmic space"/>
    <property type="evidence" value="ECO:0007669"/>
    <property type="project" value="TreeGrafter"/>
</dbReference>
<gene>
    <name evidence="11" type="ORF">SAMN05444320_101520</name>
</gene>
<dbReference type="Gene3D" id="3.40.710.10">
    <property type="entry name" value="DD-peptidase/beta-lactamase superfamily"/>
    <property type="match status" value="2"/>
</dbReference>
<proteinExistence type="predicted"/>